<organism evidence="2 3">
    <name type="scientific">Pleuronectes platessa</name>
    <name type="common">European plaice</name>
    <dbReference type="NCBI Taxonomy" id="8262"/>
    <lineage>
        <taxon>Eukaryota</taxon>
        <taxon>Metazoa</taxon>
        <taxon>Chordata</taxon>
        <taxon>Craniata</taxon>
        <taxon>Vertebrata</taxon>
        <taxon>Euteleostomi</taxon>
        <taxon>Actinopterygii</taxon>
        <taxon>Neopterygii</taxon>
        <taxon>Teleostei</taxon>
        <taxon>Neoteleostei</taxon>
        <taxon>Acanthomorphata</taxon>
        <taxon>Carangaria</taxon>
        <taxon>Pleuronectiformes</taxon>
        <taxon>Pleuronectoidei</taxon>
        <taxon>Pleuronectidae</taxon>
        <taxon>Pleuronectes</taxon>
    </lineage>
</organism>
<gene>
    <name evidence="2" type="ORF">PLEPLA_LOCUS35558</name>
</gene>
<reference evidence="2" key="1">
    <citation type="submission" date="2020-03" db="EMBL/GenBank/DDBJ databases">
        <authorList>
            <person name="Weist P."/>
        </authorList>
    </citation>
    <scope>NUCLEOTIDE SEQUENCE</scope>
</reference>
<name>A0A9N7YXA3_PLEPL</name>
<evidence type="ECO:0000256" key="1">
    <source>
        <dbReference type="SAM" id="MobiDB-lite"/>
    </source>
</evidence>
<protein>
    <submittedName>
        <fullName evidence="2">Uncharacterized protein</fullName>
    </submittedName>
</protein>
<sequence>MASLYQRFTGRINTNTSFPSPPEASHLLGQGVEGDRAAESQGPRPQLQHHSRRHCEDEDVSTEGPMTPHNLWFPMLELKYR</sequence>
<comment type="caution">
    <text evidence="2">The sequence shown here is derived from an EMBL/GenBank/DDBJ whole genome shotgun (WGS) entry which is preliminary data.</text>
</comment>
<dbReference type="AlphaFoldDB" id="A0A9N7YXA3"/>
<keyword evidence="3" id="KW-1185">Reference proteome</keyword>
<dbReference type="EMBL" id="CADEAL010003959">
    <property type="protein sequence ID" value="CAB1447890.1"/>
    <property type="molecule type" value="Genomic_DNA"/>
</dbReference>
<evidence type="ECO:0000313" key="3">
    <source>
        <dbReference type="Proteomes" id="UP001153269"/>
    </source>
</evidence>
<feature type="region of interest" description="Disordered" evidence="1">
    <location>
        <begin position="1"/>
        <end position="68"/>
    </location>
</feature>
<proteinExistence type="predicted"/>
<evidence type="ECO:0000313" key="2">
    <source>
        <dbReference type="EMBL" id="CAB1447890.1"/>
    </source>
</evidence>
<dbReference type="Proteomes" id="UP001153269">
    <property type="component" value="Unassembled WGS sequence"/>
</dbReference>
<accession>A0A9N7YXA3</accession>